<sequence length="291" mass="32264">MSGGGPTEVGASGGGPEELRTSGSGPTELRASGSGPVKVQASCGGPAELRRWSRRSKEARAISDLSLFSLELENFDTQLVSPLPSSIPCWVLSNPRASKMKGKASTVLKKTFSFIVNMVRAKSMLAKGKSSAIKARLLIFGLLRNKKVLMAAINHKMHVIMGQEKGKHAENEEDYSKAIVLYNNAEEAPSNTSRLEPFQCGEVEDEDDDYPDLRHSLFNSEDDDEDDDELVNGTGSVIDLVRNSREDGTEFKLEDEIDHVADVFIRRFHRQMKLQKQDSFKRYREMLARGV</sequence>
<comment type="caution">
    <text evidence="2">The sequence shown here is derived from an EMBL/GenBank/DDBJ whole genome shotgun (WGS) entry which is preliminary data.</text>
</comment>
<feature type="compositionally biased region" description="Gly residues" evidence="1">
    <location>
        <begin position="1"/>
        <end position="16"/>
    </location>
</feature>
<proteinExistence type="predicted"/>
<feature type="region of interest" description="Disordered" evidence="1">
    <location>
        <begin position="1"/>
        <end position="46"/>
    </location>
</feature>
<gene>
    <name evidence="2" type="ORF">IEQ34_005521</name>
</gene>
<dbReference type="AlphaFoldDB" id="A0AAV7HBN5"/>
<evidence type="ECO:0000313" key="2">
    <source>
        <dbReference type="EMBL" id="KAH0465418.1"/>
    </source>
</evidence>
<evidence type="ECO:0000256" key="1">
    <source>
        <dbReference type="SAM" id="MobiDB-lite"/>
    </source>
</evidence>
<dbReference type="Pfam" id="PF05553">
    <property type="entry name" value="DUF761"/>
    <property type="match status" value="1"/>
</dbReference>
<keyword evidence="3" id="KW-1185">Reference proteome</keyword>
<dbReference type="InterPro" id="IPR008480">
    <property type="entry name" value="DUF761_pln"/>
</dbReference>
<protein>
    <submittedName>
        <fullName evidence="2">Uncharacterized protein</fullName>
    </submittedName>
</protein>
<dbReference type="PANTHER" id="PTHR33450">
    <property type="entry name" value="EMB|CAB67623.1-RELATED"/>
    <property type="match status" value="1"/>
</dbReference>
<organism evidence="2 3">
    <name type="scientific">Dendrobium chrysotoxum</name>
    <name type="common">Orchid</name>
    <dbReference type="NCBI Taxonomy" id="161865"/>
    <lineage>
        <taxon>Eukaryota</taxon>
        <taxon>Viridiplantae</taxon>
        <taxon>Streptophyta</taxon>
        <taxon>Embryophyta</taxon>
        <taxon>Tracheophyta</taxon>
        <taxon>Spermatophyta</taxon>
        <taxon>Magnoliopsida</taxon>
        <taxon>Liliopsida</taxon>
        <taxon>Asparagales</taxon>
        <taxon>Orchidaceae</taxon>
        <taxon>Epidendroideae</taxon>
        <taxon>Malaxideae</taxon>
        <taxon>Dendrobiinae</taxon>
        <taxon>Dendrobium</taxon>
    </lineage>
</organism>
<accession>A0AAV7HBN5</accession>
<evidence type="ECO:0000313" key="3">
    <source>
        <dbReference type="Proteomes" id="UP000775213"/>
    </source>
</evidence>
<name>A0AAV7HBN5_DENCH</name>
<dbReference type="EMBL" id="JAGFBR010000006">
    <property type="protein sequence ID" value="KAH0465418.1"/>
    <property type="molecule type" value="Genomic_DNA"/>
</dbReference>
<reference evidence="2 3" key="1">
    <citation type="journal article" date="2021" name="Hortic Res">
        <title>Chromosome-scale assembly of the Dendrobium chrysotoxum genome enhances the understanding of orchid evolution.</title>
        <authorList>
            <person name="Zhang Y."/>
            <person name="Zhang G.Q."/>
            <person name="Zhang D."/>
            <person name="Liu X.D."/>
            <person name="Xu X.Y."/>
            <person name="Sun W.H."/>
            <person name="Yu X."/>
            <person name="Zhu X."/>
            <person name="Wang Z.W."/>
            <person name="Zhao X."/>
            <person name="Zhong W.Y."/>
            <person name="Chen H."/>
            <person name="Yin W.L."/>
            <person name="Huang T."/>
            <person name="Niu S.C."/>
            <person name="Liu Z.J."/>
        </authorList>
    </citation>
    <scope>NUCLEOTIDE SEQUENCE [LARGE SCALE GENOMIC DNA]</scope>
    <source>
        <strain evidence="2">Lindl</strain>
    </source>
</reference>
<dbReference type="Proteomes" id="UP000775213">
    <property type="component" value="Unassembled WGS sequence"/>
</dbReference>
<dbReference type="PANTHER" id="PTHR33450:SF12">
    <property type="entry name" value="COTTON FIBER PROTEIN"/>
    <property type="match status" value="1"/>
</dbReference>